<dbReference type="Proteomes" id="UP001212996">
    <property type="component" value="Unassembled WGS sequence"/>
</dbReference>
<dbReference type="Gene3D" id="1.10.1200.10">
    <property type="entry name" value="ACP-like"/>
    <property type="match status" value="1"/>
</dbReference>
<comment type="caution">
    <text evidence="2">The sequence shown here is derived from an EMBL/GenBank/DDBJ whole genome shotgun (WGS) entry which is preliminary data.</text>
</comment>
<dbReference type="EMBL" id="JAQMFO010000067">
    <property type="protein sequence ID" value="MDB6374943.1"/>
    <property type="molecule type" value="Genomic_DNA"/>
</dbReference>
<organism evidence="2 3">
    <name type="scientific">Photorhabdus bodei</name>
    <dbReference type="NCBI Taxonomy" id="2029681"/>
    <lineage>
        <taxon>Bacteria</taxon>
        <taxon>Pseudomonadati</taxon>
        <taxon>Pseudomonadota</taxon>
        <taxon>Gammaproteobacteria</taxon>
        <taxon>Enterobacterales</taxon>
        <taxon>Morganellaceae</taxon>
        <taxon>Photorhabdus</taxon>
    </lineage>
</organism>
<dbReference type="InterPro" id="IPR036736">
    <property type="entry name" value="ACP-like_sf"/>
</dbReference>
<evidence type="ECO:0000313" key="3">
    <source>
        <dbReference type="Proteomes" id="UP001212996"/>
    </source>
</evidence>
<protein>
    <submittedName>
        <fullName evidence="2">Phosphopantetheine-binding protein</fullName>
    </submittedName>
</protein>
<dbReference type="PROSITE" id="PS50075">
    <property type="entry name" value="CARRIER"/>
    <property type="match status" value="1"/>
</dbReference>
<dbReference type="Pfam" id="PF00550">
    <property type="entry name" value="PP-binding"/>
    <property type="match status" value="1"/>
</dbReference>
<dbReference type="InterPro" id="IPR009081">
    <property type="entry name" value="PP-bd_ACP"/>
</dbReference>
<dbReference type="SUPFAM" id="SSF47336">
    <property type="entry name" value="ACP-like"/>
    <property type="match status" value="1"/>
</dbReference>
<evidence type="ECO:0000313" key="2">
    <source>
        <dbReference type="EMBL" id="MDB6374943.1"/>
    </source>
</evidence>
<gene>
    <name evidence="2" type="ORF">PH362_24375</name>
</gene>
<sequence>MITVEEVCAQISAIAHGVTVNPDGRLDESGIDSMTLVRLILQLEDEFDVILPDTLLGPETFETPRSITNALNLSKGE</sequence>
<name>A0AAW6BQD9_9GAMM</name>
<accession>A0AAW6BQD9</accession>
<evidence type="ECO:0000259" key="1">
    <source>
        <dbReference type="PROSITE" id="PS50075"/>
    </source>
</evidence>
<reference evidence="2" key="1">
    <citation type="submission" date="2023-01" db="EMBL/GenBank/DDBJ databases">
        <title>Genome sequencing of Photorhabdus bodei 09-20.</title>
        <authorList>
            <person name="Kalindamar S."/>
            <person name="Kumru S."/>
        </authorList>
    </citation>
    <scope>NUCLEOTIDE SEQUENCE</scope>
    <source>
        <strain evidence="2">09-20</strain>
    </source>
</reference>
<dbReference type="AlphaFoldDB" id="A0AAW6BQD9"/>
<dbReference type="RefSeq" id="WP_262978583.1">
    <property type="nucleotide sequence ID" value="NZ_JAQMFO010000067.1"/>
</dbReference>
<proteinExistence type="predicted"/>
<feature type="domain" description="Carrier" evidence="1">
    <location>
        <begin position="1"/>
        <end position="75"/>
    </location>
</feature>